<dbReference type="EMBL" id="JACAZE010000007">
    <property type="protein sequence ID" value="KAF7311038.1"/>
    <property type="molecule type" value="Genomic_DNA"/>
</dbReference>
<dbReference type="Gene3D" id="3.30.559.30">
    <property type="entry name" value="Nonribosomal peptide synthetase, condensation domain"/>
    <property type="match status" value="1"/>
</dbReference>
<evidence type="ECO:0000313" key="2">
    <source>
        <dbReference type="Proteomes" id="UP000613580"/>
    </source>
</evidence>
<evidence type="ECO:0000313" key="1">
    <source>
        <dbReference type="EMBL" id="KAF7311038.1"/>
    </source>
</evidence>
<dbReference type="PANTHER" id="PTHR42034">
    <property type="entry name" value="CHROMOSOME 7, WHOLE GENOME SHOTGUN SEQUENCE-RELATED"/>
    <property type="match status" value="1"/>
</dbReference>
<sequence length="514" mass="57807">MPTLLRRVDSQSSDDTVVDTTPRTFERQLGETETSYFLPSRNNGVNDMYLHLGFHASRSTMLQLRVALVWAILRLRHPLLASKVEMTDYTDIKFVYNPPDCASDALKDAAHAIEYRTQTKEELVDVYLNGPRTLDDERLSYLIISSAEANQGPQANFDLLLCATHFLGDGMALHQCANDFFTLLSSQASLEMMLNDEWEKRVGSIKAKESLSSFGLPDSLETRLPRGADGKFQHAVNRIDFQNSQNKLIGGQSFPRQFGQERKTVVPTISYHADQTQTILKKCKTNGVSISAALFSICNHAWAQTSKEWTQPTMMYSALNLRPTLTASASLNDTYWFLAIGYFNVVLPSFFPSQPEDTERTFWHRARIAKNQSTRAAKNPMLASRSLEMARERGSRARMWAREDDEKALGIWQAPPPKSKPATGTATPTAPQTCLIGLSLLGNLDGIYKHANFPSIKLHTLTTGSRQRPGGMLLFGYTFCGKLWISLGYDENGFDENVPKFWENVQKTVETFLM</sequence>
<keyword evidence="2" id="KW-1185">Reference proteome</keyword>
<dbReference type="OrthoDB" id="3355480at2759"/>
<accession>A0A8H6T3K0</accession>
<protein>
    <submittedName>
        <fullName evidence="1">Uncharacterized protein</fullName>
    </submittedName>
</protein>
<reference evidence="1" key="1">
    <citation type="submission" date="2020-05" db="EMBL/GenBank/DDBJ databases">
        <title>Mycena genomes resolve the evolution of fungal bioluminescence.</title>
        <authorList>
            <person name="Tsai I.J."/>
        </authorList>
    </citation>
    <scope>NUCLEOTIDE SEQUENCE</scope>
    <source>
        <strain evidence="1">110903Hualien_Pintung</strain>
    </source>
</reference>
<comment type="caution">
    <text evidence="1">The sequence shown here is derived from an EMBL/GenBank/DDBJ whole genome shotgun (WGS) entry which is preliminary data.</text>
</comment>
<gene>
    <name evidence="1" type="ORF">HMN09_00647300</name>
</gene>
<organism evidence="1 2">
    <name type="scientific">Mycena chlorophos</name>
    <name type="common">Agaric fungus</name>
    <name type="synonym">Agaricus chlorophos</name>
    <dbReference type="NCBI Taxonomy" id="658473"/>
    <lineage>
        <taxon>Eukaryota</taxon>
        <taxon>Fungi</taxon>
        <taxon>Dikarya</taxon>
        <taxon>Basidiomycota</taxon>
        <taxon>Agaricomycotina</taxon>
        <taxon>Agaricomycetes</taxon>
        <taxon>Agaricomycetidae</taxon>
        <taxon>Agaricales</taxon>
        <taxon>Marasmiineae</taxon>
        <taxon>Mycenaceae</taxon>
        <taxon>Mycena</taxon>
    </lineage>
</organism>
<dbReference type="Gene3D" id="3.30.559.10">
    <property type="entry name" value="Chloramphenicol acetyltransferase-like domain"/>
    <property type="match status" value="1"/>
</dbReference>
<dbReference type="InterPro" id="IPR023213">
    <property type="entry name" value="CAT-like_dom_sf"/>
</dbReference>
<dbReference type="AlphaFoldDB" id="A0A8H6T3K0"/>
<name>A0A8H6T3K0_MYCCL</name>
<proteinExistence type="predicted"/>
<dbReference type="Proteomes" id="UP000613580">
    <property type="component" value="Unassembled WGS sequence"/>
</dbReference>
<dbReference type="PANTHER" id="PTHR42034:SF1">
    <property type="entry name" value="CONDENSATION DOMAIN-CONTAINING PROTEIN"/>
    <property type="match status" value="1"/>
</dbReference>